<dbReference type="RefSeq" id="WP_165864192.1">
    <property type="nucleotide sequence ID" value="NZ_AP025739.1"/>
</dbReference>
<evidence type="ECO:0000313" key="2">
    <source>
        <dbReference type="EMBL" id="BDI30453.1"/>
    </source>
</evidence>
<dbReference type="AlphaFoldDB" id="A0A402CVK7"/>
<gene>
    <name evidence="2" type="ORF">CCAX7_25040</name>
</gene>
<dbReference type="InterPro" id="IPR036457">
    <property type="entry name" value="PPM-type-like_dom_sf"/>
</dbReference>
<dbReference type="Proteomes" id="UP000287394">
    <property type="component" value="Chromosome"/>
</dbReference>
<dbReference type="Pfam" id="PF07228">
    <property type="entry name" value="SpoIIE"/>
    <property type="match status" value="1"/>
</dbReference>
<dbReference type="InterPro" id="IPR052016">
    <property type="entry name" value="Bact_Sigma-Reg"/>
</dbReference>
<dbReference type="Gene3D" id="3.60.40.10">
    <property type="entry name" value="PPM-type phosphatase domain"/>
    <property type="match status" value="1"/>
</dbReference>
<dbReference type="PANTHER" id="PTHR43156">
    <property type="entry name" value="STAGE II SPORULATION PROTEIN E-RELATED"/>
    <property type="match status" value="1"/>
</dbReference>
<dbReference type="KEGG" id="ccot:CCAX7_25040"/>
<dbReference type="FunCoup" id="A0A402CVK7">
    <property type="interactions" value="49"/>
</dbReference>
<keyword evidence="1" id="KW-0378">Hydrolase</keyword>
<proteinExistence type="predicted"/>
<accession>A0A402CVK7</accession>
<sequence length="262" mass="28305">MKTPDDRDRRIADCLQRVLLRTSLQELTPNLTLEAYYEAVMEEAAVGGDSFDAFPLDGGRVALMVGDASGKGLGAAERIAEVRFALRAFLREHVDPCRALACLNDFVCDAHRLGKREDSAFVTLTLVALNSLSGEMICLCAGGEPPLILRAGGAVEMAQVQGMALGFLRDQEYSYARLRLDPGDMVLLVTDGLTEARAPQAGLRPRARTFLGVEGIARLARQAQDPRAPLETIGQSIFDGARAFAGGAFHDDACLLLARREN</sequence>
<organism evidence="2 3">
    <name type="scientific">Capsulimonas corticalis</name>
    <dbReference type="NCBI Taxonomy" id="2219043"/>
    <lineage>
        <taxon>Bacteria</taxon>
        <taxon>Bacillati</taxon>
        <taxon>Armatimonadota</taxon>
        <taxon>Armatimonadia</taxon>
        <taxon>Capsulimonadales</taxon>
        <taxon>Capsulimonadaceae</taxon>
        <taxon>Capsulimonas</taxon>
    </lineage>
</organism>
<evidence type="ECO:0000313" key="3">
    <source>
        <dbReference type="Proteomes" id="UP000287394"/>
    </source>
</evidence>
<dbReference type="SMART" id="SM00331">
    <property type="entry name" value="PP2C_SIG"/>
    <property type="match status" value="1"/>
</dbReference>
<reference evidence="2 3" key="1">
    <citation type="journal article" date="2019" name="Int. J. Syst. Evol. Microbiol.">
        <title>Capsulimonas corticalis gen. nov., sp. nov., an aerobic capsulated bacterium, of a novel bacterial order, Capsulimonadales ord. nov., of the class Armatimonadia of the phylum Armatimonadetes.</title>
        <authorList>
            <person name="Li J."/>
            <person name="Kudo C."/>
            <person name="Tonouchi A."/>
        </authorList>
    </citation>
    <scope>NUCLEOTIDE SEQUENCE [LARGE SCALE GENOMIC DNA]</scope>
    <source>
        <strain evidence="2 3">AX-7</strain>
    </source>
</reference>
<protein>
    <submittedName>
        <fullName evidence="2">Uncharacterized protein</fullName>
    </submittedName>
</protein>
<dbReference type="GO" id="GO:0016791">
    <property type="term" value="F:phosphatase activity"/>
    <property type="evidence" value="ECO:0007669"/>
    <property type="project" value="TreeGrafter"/>
</dbReference>
<dbReference type="SUPFAM" id="SSF81606">
    <property type="entry name" value="PP2C-like"/>
    <property type="match status" value="1"/>
</dbReference>
<dbReference type="EMBL" id="AP025739">
    <property type="protein sequence ID" value="BDI30453.1"/>
    <property type="molecule type" value="Genomic_DNA"/>
</dbReference>
<evidence type="ECO:0000256" key="1">
    <source>
        <dbReference type="ARBA" id="ARBA00022801"/>
    </source>
</evidence>
<name>A0A402CVK7_9BACT</name>
<keyword evidence="3" id="KW-1185">Reference proteome</keyword>
<dbReference type="PANTHER" id="PTHR43156:SF2">
    <property type="entry name" value="STAGE II SPORULATION PROTEIN E"/>
    <property type="match status" value="1"/>
</dbReference>
<dbReference type="InterPro" id="IPR001932">
    <property type="entry name" value="PPM-type_phosphatase-like_dom"/>
</dbReference>